<dbReference type="STRING" id="479431.Namu_3955"/>
<accession>C8XH16</accession>
<dbReference type="PANTHER" id="PTHR30146:SF109">
    <property type="entry name" value="HTH-TYPE TRANSCRIPTIONAL REGULATOR GALS"/>
    <property type="match status" value="1"/>
</dbReference>
<keyword evidence="3" id="KW-0804">Transcription</keyword>
<dbReference type="CDD" id="cd06267">
    <property type="entry name" value="PBP1_LacI_sugar_binding-like"/>
    <property type="match status" value="1"/>
</dbReference>
<dbReference type="GO" id="GO:0000976">
    <property type="term" value="F:transcription cis-regulatory region binding"/>
    <property type="evidence" value="ECO:0007669"/>
    <property type="project" value="TreeGrafter"/>
</dbReference>
<dbReference type="Gene3D" id="3.40.50.2300">
    <property type="match status" value="2"/>
</dbReference>
<dbReference type="Pfam" id="PF00356">
    <property type="entry name" value="LacI"/>
    <property type="match status" value="1"/>
</dbReference>
<dbReference type="SUPFAM" id="SSF47413">
    <property type="entry name" value="lambda repressor-like DNA-binding domains"/>
    <property type="match status" value="1"/>
</dbReference>
<dbReference type="SUPFAM" id="SSF53822">
    <property type="entry name" value="Periplasmic binding protein-like I"/>
    <property type="match status" value="1"/>
</dbReference>
<dbReference type="EMBL" id="CP001737">
    <property type="protein sequence ID" value="ACV80247.1"/>
    <property type="molecule type" value="Genomic_DNA"/>
</dbReference>
<name>C8XH16_NAKMY</name>
<evidence type="ECO:0000256" key="4">
    <source>
        <dbReference type="SAM" id="MobiDB-lite"/>
    </source>
</evidence>
<protein>
    <submittedName>
        <fullName evidence="6">Transcriptional regulator, LacI family</fullName>
    </submittedName>
</protein>
<evidence type="ECO:0000313" key="6">
    <source>
        <dbReference type="EMBL" id="ACV80247.1"/>
    </source>
</evidence>
<dbReference type="InterPro" id="IPR046335">
    <property type="entry name" value="LacI/GalR-like_sensor"/>
</dbReference>
<reference evidence="7" key="1">
    <citation type="submission" date="2009-09" db="EMBL/GenBank/DDBJ databases">
        <title>The complete genome of Nakamurella multipartita DSM 44233.</title>
        <authorList>
            <consortium name="US DOE Joint Genome Institute (JGI-PGF)"/>
            <person name="Lucas S."/>
            <person name="Copeland A."/>
            <person name="Lapidus A."/>
            <person name="Glavina del Rio T."/>
            <person name="Dalin E."/>
            <person name="Tice H."/>
            <person name="Bruce D."/>
            <person name="Goodwin L."/>
            <person name="Pitluck S."/>
            <person name="Kyrpides N."/>
            <person name="Mavromatis K."/>
            <person name="Ivanova N."/>
            <person name="Ovchinnikova G."/>
            <person name="Sims D."/>
            <person name="Meincke L."/>
            <person name="Brettin T."/>
            <person name="Detter J.C."/>
            <person name="Han C."/>
            <person name="Larimer F."/>
            <person name="Land M."/>
            <person name="Hauser L."/>
            <person name="Markowitz V."/>
            <person name="Cheng J.-F."/>
            <person name="Hugenholtz P."/>
            <person name="Woyke T."/>
            <person name="Wu D."/>
            <person name="Klenk H.-P."/>
            <person name="Eisen J.A."/>
        </authorList>
    </citation>
    <scope>NUCLEOTIDE SEQUENCE [LARGE SCALE GENOMIC DNA]</scope>
    <source>
        <strain evidence="7">ATCC 700099 / DSM 44233 / CIP 104796 / JCM 9543 / NBRC 105858 / Y-104</strain>
    </source>
</reference>
<dbReference type="GO" id="GO:0003700">
    <property type="term" value="F:DNA-binding transcription factor activity"/>
    <property type="evidence" value="ECO:0007669"/>
    <property type="project" value="TreeGrafter"/>
</dbReference>
<dbReference type="CDD" id="cd01392">
    <property type="entry name" value="HTH_LacI"/>
    <property type="match status" value="1"/>
</dbReference>
<dbReference type="Gene3D" id="1.10.260.40">
    <property type="entry name" value="lambda repressor-like DNA-binding domains"/>
    <property type="match status" value="1"/>
</dbReference>
<feature type="region of interest" description="Disordered" evidence="4">
    <location>
        <begin position="338"/>
        <end position="364"/>
    </location>
</feature>
<dbReference type="PROSITE" id="PS50932">
    <property type="entry name" value="HTH_LACI_2"/>
    <property type="match status" value="1"/>
</dbReference>
<evidence type="ECO:0000256" key="1">
    <source>
        <dbReference type="ARBA" id="ARBA00023015"/>
    </source>
</evidence>
<dbReference type="RefSeq" id="WP_015749073.1">
    <property type="nucleotide sequence ID" value="NC_013235.1"/>
</dbReference>
<dbReference type="KEGG" id="nml:Namu_3955"/>
<keyword evidence="2" id="KW-0238">DNA-binding</keyword>
<evidence type="ECO:0000256" key="2">
    <source>
        <dbReference type="ARBA" id="ARBA00023125"/>
    </source>
</evidence>
<keyword evidence="7" id="KW-1185">Reference proteome</keyword>
<organism evidence="6 7">
    <name type="scientific">Nakamurella multipartita (strain ATCC 700099 / DSM 44233 / CIP 104796 / JCM 9543 / NBRC 105858 / Y-104)</name>
    <name type="common">Microsphaera multipartita</name>
    <dbReference type="NCBI Taxonomy" id="479431"/>
    <lineage>
        <taxon>Bacteria</taxon>
        <taxon>Bacillati</taxon>
        <taxon>Actinomycetota</taxon>
        <taxon>Actinomycetes</taxon>
        <taxon>Nakamurellales</taxon>
        <taxon>Nakamurellaceae</taxon>
        <taxon>Nakamurella</taxon>
    </lineage>
</organism>
<evidence type="ECO:0000313" key="7">
    <source>
        <dbReference type="Proteomes" id="UP000002218"/>
    </source>
</evidence>
<dbReference type="HOGENOM" id="CLU_037628_6_4_11"/>
<sequence length="364" mass="38684">MSDSSEAAAAGRVNIVAVAQRAGVSPATVSRSLRGMAKVAPETRQRVLDAARDLSYEHSPRASGMASGSRRAVAVVVPYITRWFFSTVTAGAVDHLRVNGYDVTLYHLGDAAIRDHFFERMPLDARVDGVLTLSMPLTEEHTLALRALDIPLVSVGSPIPGSPSAGIDENAAARSAVNHLLHLKHERIGFIAGEADDPRFDFVSSAARRLGYEQALRAAGLTVDERLVAAGPHGLEGGAAAMTQLLARSIMPTAVFAEYDELAIGALWALRRSGLDVPGDVSIIGIDDHEMAAMLDLTTIAQNVTAQGEIAAQLLLQVLRGEAGEAAVDPVLLPTRLMLRGSTSPPGTARSASRRRTRRPDRGR</sequence>
<dbReference type="SMART" id="SM00354">
    <property type="entry name" value="HTH_LACI"/>
    <property type="match status" value="1"/>
</dbReference>
<dbReference type="InterPro" id="IPR000843">
    <property type="entry name" value="HTH_LacI"/>
</dbReference>
<dbReference type="AlphaFoldDB" id="C8XH16"/>
<dbReference type="Proteomes" id="UP000002218">
    <property type="component" value="Chromosome"/>
</dbReference>
<evidence type="ECO:0000259" key="5">
    <source>
        <dbReference type="PROSITE" id="PS50932"/>
    </source>
</evidence>
<dbReference type="InterPro" id="IPR028082">
    <property type="entry name" value="Peripla_BP_I"/>
</dbReference>
<proteinExistence type="predicted"/>
<dbReference type="InterPro" id="IPR010982">
    <property type="entry name" value="Lambda_DNA-bd_dom_sf"/>
</dbReference>
<gene>
    <name evidence="6" type="ordered locus">Namu_3955</name>
</gene>
<feature type="domain" description="HTH lacI-type" evidence="5">
    <location>
        <begin position="13"/>
        <end position="67"/>
    </location>
</feature>
<dbReference type="InParanoid" id="C8XH16"/>
<dbReference type="PANTHER" id="PTHR30146">
    <property type="entry name" value="LACI-RELATED TRANSCRIPTIONAL REPRESSOR"/>
    <property type="match status" value="1"/>
</dbReference>
<keyword evidence="1" id="KW-0805">Transcription regulation</keyword>
<reference evidence="6 7" key="2">
    <citation type="journal article" date="2010" name="Stand. Genomic Sci.">
        <title>Complete genome sequence of Nakamurella multipartita type strain (Y-104).</title>
        <authorList>
            <person name="Tice H."/>
            <person name="Mayilraj S."/>
            <person name="Sims D."/>
            <person name="Lapidus A."/>
            <person name="Nolan M."/>
            <person name="Lucas S."/>
            <person name="Glavina Del Rio T."/>
            <person name="Copeland A."/>
            <person name="Cheng J.F."/>
            <person name="Meincke L."/>
            <person name="Bruce D."/>
            <person name="Goodwin L."/>
            <person name="Pitluck S."/>
            <person name="Ivanova N."/>
            <person name="Mavromatis K."/>
            <person name="Ovchinnikova G."/>
            <person name="Pati A."/>
            <person name="Chen A."/>
            <person name="Palaniappan K."/>
            <person name="Land M."/>
            <person name="Hauser L."/>
            <person name="Chang Y.J."/>
            <person name="Jeffries C.D."/>
            <person name="Detter J.C."/>
            <person name="Brettin T."/>
            <person name="Rohde M."/>
            <person name="Goker M."/>
            <person name="Bristow J."/>
            <person name="Eisen J.A."/>
            <person name="Markowitz V."/>
            <person name="Hugenholtz P."/>
            <person name="Kyrpides N.C."/>
            <person name="Klenk H.P."/>
            <person name="Chen F."/>
        </authorList>
    </citation>
    <scope>NUCLEOTIDE SEQUENCE [LARGE SCALE GENOMIC DNA]</scope>
    <source>
        <strain evidence="7">ATCC 700099 / DSM 44233 / CIP 104796 / JCM 9543 / NBRC 105858 / Y-104</strain>
    </source>
</reference>
<evidence type="ECO:0000256" key="3">
    <source>
        <dbReference type="ARBA" id="ARBA00023163"/>
    </source>
</evidence>
<dbReference type="eggNOG" id="COG1609">
    <property type="taxonomic scope" value="Bacteria"/>
</dbReference>
<dbReference type="Pfam" id="PF13377">
    <property type="entry name" value="Peripla_BP_3"/>
    <property type="match status" value="1"/>
</dbReference>
<feature type="compositionally biased region" description="Basic residues" evidence="4">
    <location>
        <begin position="352"/>
        <end position="364"/>
    </location>
</feature>